<evidence type="ECO:0000313" key="1">
    <source>
        <dbReference type="EMBL" id="KAK7012415.1"/>
    </source>
</evidence>
<protein>
    <submittedName>
        <fullName evidence="1">Uncharacterized protein</fullName>
    </submittedName>
</protein>
<dbReference type="EMBL" id="JAWWNJ010000065">
    <property type="protein sequence ID" value="KAK7012415.1"/>
    <property type="molecule type" value="Genomic_DNA"/>
</dbReference>
<dbReference type="PANTHER" id="PTHR31252">
    <property type="entry name" value="DUF4419 DOMAIN-CONTAINING PROTEIN"/>
    <property type="match status" value="1"/>
</dbReference>
<sequence length="184" mass="20467">MLREWAAPTFSTTTIHDKTVAAVLLMATLKDWENILQRLEKLKEYGIETIAWYHLPRPIISRFLAAFDGTNEAENFWQCIAHYTPGGSGGGEFYSGWVSAFSVFNKKGNHHSFNPNNNFVLDGTPYHRMYTADVAPGYGEVDVPLIQAETRDTFPSVMIAGMVGTRVGDSNDKGEKMSEGGKLI</sequence>
<keyword evidence="2" id="KW-1185">Reference proteome</keyword>
<accession>A0AAW0AHI3</accession>
<dbReference type="PANTHER" id="PTHR31252:SF11">
    <property type="entry name" value="DUF4419 DOMAIN-CONTAINING PROTEIN"/>
    <property type="match status" value="1"/>
</dbReference>
<evidence type="ECO:0000313" key="2">
    <source>
        <dbReference type="Proteomes" id="UP001362999"/>
    </source>
</evidence>
<reference evidence="1 2" key="1">
    <citation type="journal article" date="2024" name="J Genomics">
        <title>Draft genome sequencing and assembly of Favolaschia claudopus CIRM-BRFM 2984 isolated from oak limbs.</title>
        <authorList>
            <person name="Navarro D."/>
            <person name="Drula E."/>
            <person name="Chaduli D."/>
            <person name="Cazenave R."/>
            <person name="Ahrendt S."/>
            <person name="Wang J."/>
            <person name="Lipzen A."/>
            <person name="Daum C."/>
            <person name="Barry K."/>
            <person name="Grigoriev I.V."/>
            <person name="Favel A."/>
            <person name="Rosso M.N."/>
            <person name="Martin F."/>
        </authorList>
    </citation>
    <scope>NUCLEOTIDE SEQUENCE [LARGE SCALE GENOMIC DNA]</scope>
    <source>
        <strain evidence="1 2">CIRM-BRFM 2984</strain>
    </source>
</reference>
<organism evidence="1 2">
    <name type="scientific">Favolaschia claudopus</name>
    <dbReference type="NCBI Taxonomy" id="2862362"/>
    <lineage>
        <taxon>Eukaryota</taxon>
        <taxon>Fungi</taxon>
        <taxon>Dikarya</taxon>
        <taxon>Basidiomycota</taxon>
        <taxon>Agaricomycotina</taxon>
        <taxon>Agaricomycetes</taxon>
        <taxon>Agaricomycetidae</taxon>
        <taxon>Agaricales</taxon>
        <taxon>Marasmiineae</taxon>
        <taxon>Mycenaceae</taxon>
        <taxon>Favolaschia</taxon>
    </lineage>
</organism>
<gene>
    <name evidence="1" type="ORF">R3P38DRAFT_3324103</name>
</gene>
<proteinExistence type="predicted"/>
<comment type="caution">
    <text evidence="1">The sequence shown here is derived from an EMBL/GenBank/DDBJ whole genome shotgun (WGS) entry which is preliminary data.</text>
</comment>
<dbReference type="InterPro" id="IPR025533">
    <property type="entry name" value="DUF4419"/>
</dbReference>
<dbReference type="Proteomes" id="UP001362999">
    <property type="component" value="Unassembled WGS sequence"/>
</dbReference>
<name>A0AAW0AHI3_9AGAR</name>
<dbReference type="AlphaFoldDB" id="A0AAW0AHI3"/>
<dbReference type="Pfam" id="PF14388">
    <property type="entry name" value="DUF4419"/>
    <property type="match status" value="1"/>
</dbReference>